<proteinExistence type="predicted"/>
<gene>
    <name evidence="1" type="ORF">HW452_01485</name>
</gene>
<name>A0ACC5VQ66_9GAMM</name>
<comment type="caution">
    <text evidence="1">The sequence shown here is derived from an EMBL/GenBank/DDBJ whole genome shotgun (WGS) entry which is preliminary data.</text>
</comment>
<evidence type="ECO:0000313" key="1">
    <source>
        <dbReference type="EMBL" id="MBZ5486197.1"/>
    </source>
</evidence>
<keyword evidence="1" id="KW-0378">Hydrolase</keyword>
<protein>
    <submittedName>
        <fullName evidence="1">Restriction endonuclease</fullName>
    </submittedName>
</protein>
<keyword evidence="1" id="KW-0255">Endonuclease</keyword>
<keyword evidence="2" id="KW-1185">Reference proteome</keyword>
<evidence type="ECO:0000313" key="2">
    <source>
        <dbReference type="Proteomes" id="UP001319846"/>
    </source>
</evidence>
<keyword evidence="1" id="KW-0540">Nuclease</keyword>
<reference evidence="1" key="1">
    <citation type="submission" date="2020-06" db="EMBL/GenBank/DDBJ databases">
        <title>Whole Genome Sequence of Halomonas aquamarina MB598.</title>
        <authorList>
            <person name="Pervaiz M."/>
            <person name="Fariq A."/>
            <person name="Yasmin A."/>
            <person name="Welch M."/>
        </authorList>
    </citation>
    <scope>NUCLEOTIDE SEQUENCE</scope>
    <source>
        <strain evidence="1">MB598</strain>
    </source>
</reference>
<dbReference type="EMBL" id="JABYQT010000001">
    <property type="protein sequence ID" value="MBZ5486197.1"/>
    <property type="molecule type" value="Genomic_DNA"/>
</dbReference>
<dbReference type="Proteomes" id="UP001319846">
    <property type="component" value="Unassembled WGS sequence"/>
</dbReference>
<accession>A0ACC5VQ66</accession>
<organism evidence="1 2">
    <name type="scientific">Vreelandella aquamarina</name>
    <dbReference type="NCBI Taxonomy" id="77097"/>
    <lineage>
        <taxon>Bacteria</taxon>
        <taxon>Pseudomonadati</taxon>
        <taxon>Pseudomonadota</taxon>
        <taxon>Gammaproteobacteria</taxon>
        <taxon>Oceanospirillales</taxon>
        <taxon>Halomonadaceae</taxon>
        <taxon>Vreelandella</taxon>
    </lineage>
</organism>
<sequence>MTLDMVNYQDKAREAVKYFWGNRAAAIEKQIELGKVDQGERGGVTSGNNMDGFLQLIIDIVEANGLSGSDIHIKKGVLTLPGYFRPTKLWDVLVMHEGELVAAIELKSQCGPSFGNNFNNRTEEAIGTAHDFWTAYREGAFGDQPKPFTGWLMMIEDAPKSRAPVSAPKTLHFPVFKEFHGASYLERYNILCKKLAQEQLYTVATIISASREAVDTGDYSELSEMTGIKTFVANLAGHVSSVAARLS</sequence>